<gene>
    <name evidence="5" type="ORF">BCV69DRAFT_297771</name>
</gene>
<dbReference type="STRING" id="1684307.A0A316UDN2"/>
<feature type="active site" description="Nucleophile" evidence="3">
    <location>
        <position position="201"/>
    </location>
</feature>
<dbReference type="PRINTS" id="PR00412">
    <property type="entry name" value="EPOXHYDRLASE"/>
</dbReference>
<dbReference type="PIRSF" id="PIRSF001112">
    <property type="entry name" value="Epoxide_hydrolase"/>
    <property type="match status" value="1"/>
</dbReference>
<dbReference type="InterPro" id="IPR029058">
    <property type="entry name" value="AB_hydrolase_fold"/>
</dbReference>
<dbReference type="OrthoDB" id="7130006at2759"/>
<dbReference type="InterPro" id="IPR000639">
    <property type="entry name" value="Epox_hydrolase-like"/>
</dbReference>
<evidence type="ECO:0000313" key="5">
    <source>
        <dbReference type="EMBL" id="PWN22483.1"/>
    </source>
</evidence>
<name>A0A316UDN2_9BASI</name>
<dbReference type="Proteomes" id="UP000245942">
    <property type="component" value="Unassembled WGS sequence"/>
</dbReference>
<evidence type="ECO:0000256" key="3">
    <source>
        <dbReference type="PIRSR" id="PIRSR001112-1"/>
    </source>
</evidence>
<dbReference type="RefSeq" id="XP_025349643.1">
    <property type="nucleotide sequence ID" value="XM_025494150.1"/>
</dbReference>
<dbReference type="PANTHER" id="PTHR21661">
    <property type="entry name" value="EPOXIDE HYDROLASE 1-RELATED"/>
    <property type="match status" value="1"/>
</dbReference>
<dbReference type="Pfam" id="PF06441">
    <property type="entry name" value="EHN"/>
    <property type="match status" value="1"/>
</dbReference>
<proteinExistence type="inferred from homology"/>
<accession>A0A316UDN2</accession>
<evidence type="ECO:0000256" key="1">
    <source>
        <dbReference type="ARBA" id="ARBA00010088"/>
    </source>
</evidence>
<protein>
    <submittedName>
        <fullName evidence="5">Alpha/beta-hydrolase</fullName>
    </submittedName>
</protein>
<dbReference type="SUPFAM" id="SSF53474">
    <property type="entry name" value="alpha/beta-Hydrolases"/>
    <property type="match status" value="1"/>
</dbReference>
<dbReference type="EMBL" id="KZ819323">
    <property type="protein sequence ID" value="PWN22483.1"/>
    <property type="molecule type" value="Genomic_DNA"/>
</dbReference>
<sequence length="495" mass="55269">MASPSDDIPSITPPQPYKIHFDQADIDQFHRKVQDARLPAAPLYPGLPLDKRDGGAAAEFNPKAFPTLERMKNMLEKWKNKDFKAMEDELNQYPHYTTKVDWCDQLHFLHQPSTRPSAIPLLLCHGWPGSFKEFLSVLKPLAEPEDPDAQAFHVVAPSMPGYTFSSPAPTPELGKFTAIARLYDGLMTGLGYTRYGVQGGDWGSIVAREVARRSRADGTGCRACHLNFLPMLPTPLGKTVSGALLVMPEWATLAVGKYMFDAECYRALEKSLLYVHHGSVYYTVQANRPSQLGFGCIDSPVALLGWMSYFTMGLNVKEDSEERGPDRRKGEKGAIETFFPNYETLNIDWLLDEAWLYWVTSSIATSFRSYSDNEHLLEFITNSKYKIHVPFAYSGFPDEIIDAPLRWVGKYGNVSDLRWYAKAPTGGHMAAAERPELFVKHLRAAFAPGGIDAVSTPGGPKSSFGPNGDKGAIFTEGSIWRKGGLWDDERRKGER</sequence>
<dbReference type="GO" id="GO:0004301">
    <property type="term" value="F:epoxide hydrolase activity"/>
    <property type="evidence" value="ECO:0007669"/>
    <property type="project" value="TreeGrafter"/>
</dbReference>
<organism evidence="5 6">
    <name type="scientific">Pseudomicrostroma glucosiphilum</name>
    <dbReference type="NCBI Taxonomy" id="1684307"/>
    <lineage>
        <taxon>Eukaryota</taxon>
        <taxon>Fungi</taxon>
        <taxon>Dikarya</taxon>
        <taxon>Basidiomycota</taxon>
        <taxon>Ustilaginomycotina</taxon>
        <taxon>Exobasidiomycetes</taxon>
        <taxon>Microstromatales</taxon>
        <taxon>Microstromatales incertae sedis</taxon>
        <taxon>Pseudomicrostroma</taxon>
    </lineage>
</organism>
<reference evidence="5 6" key="1">
    <citation type="journal article" date="2018" name="Mol. Biol. Evol.">
        <title>Broad Genomic Sampling Reveals a Smut Pathogenic Ancestry of the Fungal Clade Ustilaginomycotina.</title>
        <authorList>
            <person name="Kijpornyongpan T."/>
            <person name="Mondo S.J."/>
            <person name="Barry K."/>
            <person name="Sandor L."/>
            <person name="Lee J."/>
            <person name="Lipzen A."/>
            <person name="Pangilinan J."/>
            <person name="LaButti K."/>
            <person name="Hainaut M."/>
            <person name="Henrissat B."/>
            <person name="Grigoriev I.V."/>
            <person name="Spatafora J.W."/>
            <person name="Aime M.C."/>
        </authorList>
    </citation>
    <scope>NUCLEOTIDE SEQUENCE [LARGE SCALE GENOMIC DNA]</scope>
    <source>
        <strain evidence="5 6">MCA 4718</strain>
    </source>
</reference>
<evidence type="ECO:0000256" key="2">
    <source>
        <dbReference type="ARBA" id="ARBA00022801"/>
    </source>
</evidence>
<feature type="active site" description="Proton donor" evidence="3">
    <location>
        <position position="370"/>
    </location>
</feature>
<keyword evidence="6" id="KW-1185">Reference proteome</keyword>
<keyword evidence="2 5" id="KW-0378">Hydrolase</keyword>
<dbReference type="GO" id="GO:0097176">
    <property type="term" value="P:epoxide metabolic process"/>
    <property type="evidence" value="ECO:0007669"/>
    <property type="project" value="TreeGrafter"/>
</dbReference>
<dbReference type="InterPro" id="IPR016292">
    <property type="entry name" value="Epoxide_hydrolase"/>
</dbReference>
<feature type="active site" description="Proton acceptor" evidence="3">
    <location>
        <position position="428"/>
    </location>
</feature>
<evidence type="ECO:0000259" key="4">
    <source>
        <dbReference type="Pfam" id="PF06441"/>
    </source>
</evidence>
<comment type="similarity">
    <text evidence="1">Belongs to the peptidase S33 family.</text>
</comment>
<evidence type="ECO:0000313" key="6">
    <source>
        <dbReference type="Proteomes" id="UP000245942"/>
    </source>
</evidence>
<dbReference type="GeneID" id="37015884"/>
<dbReference type="AlphaFoldDB" id="A0A316UDN2"/>
<dbReference type="PANTHER" id="PTHR21661:SF79">
    <property type="entry name" value="EPOXIDE HYDROLASE"/>
    <property type="match status" value="1"/>
</dbReference>
<dbReference type="InterPro" id="IPR010497">
    <property type="entry name" value="Epoxide_hydro_N"/>
</dbReference>
<feature type="domain" description="Epoxide hydrolase N-terminal" evidence="4">
    <location>
        <begin position="14"/>
        <end position="134"/>
    </location>
</feature>
<dbReference type="Gene3D" id="3.40.50.1820">
    <property type="entry name" value="alpha/beta hydrolase"/>
    <property type="match status" value="1"/>
</dbReference>